<evidence type="ECO:0000256" key="1">
    <source>
        <dbReference type="SAM" id="Phobius"/>
    </source>
</evidence>
<accession>A0A2T2N0Y4</accession>
<dbReference type="EMBL" id="KZ678167">
    <property type="protein sequence ID" value="PSN59087.1"/>
    <property type="molecule type" value="Genomic_DNA"/>
</dbReference>
<keyword evidence="1" id="KW-1133">Transmembrane helix</keyword>
<dbReference type="AlphaFoldDB" id="A0A2T2N0Y4"/>
<feature type="non-terminal residue" evidence="2">
    <location>
        <position position="169"/>
    </location>
</feature>
<protein>
    <submittedName>
        <fullName evidence="2">Uncharacterized protein</fullName>
    </submittedName>
</protein>
<dbReference type="Proteomes" id="UP000240883">
    <property type="component" value="Unassembled WGS sequence"/>
</dbReference>
<sequence length="169" mass="18158">MFIIPNCWRNFMCLCSSESAFVKPSAGISAVLTHTTSSLSSSTFSRIQLWLTLTCLSLVLSFSSALFAIRTVCWLSQYSVGLVSGSKPMLLNVLIHQAISDPATDSAESSASVVDFVTACCMVAFQSITIPYSLKRHPNEFLRVWGSSANAASEAPKNNGYMIGLTAAV</sequence>
<proteinExistence type="predicted"/>
<organism evidence="2 3">
    <name type="scientific">Corynespora cassiicola Philippines</name>
    <dbReference type="NCBI Taxonomy" id="1448308"/>
    <lineage>
        <taxon>Eukaryota</taxon>
        <taxon>Fungi</taxon>
        <taxon>Dikarya</taxon>
        <taxon>Ascomycota</taxon>
        <taxon>Pezizomycotina</taxon>
        <taxon>Dothideomycetes</taxon>
        <taxon>Pleosporomycetidae</taxon>
        <taxon>Pleosporales</taxon>
        <taxon>Corynesporascaceae</taxon>
        <taxon>Corynespora</taxon>
    </lineage>
</organism>
<keyword evidence="1" id="KW-0472">Membrane</keyword>
<reference evidence="2 3" key="1">
    <citation type="journal article" date="2018" name="Front. Microbiol.">
        <title>Genome-Wide Analysis of Corynespora cassiicola Leaf Fall Disease Putative Effectors.</title>
        <authorList>
            <person name="Lopez D."/>
            <person name="Ribeiro S."/>
            <person name="Label P."/>
            <person name="Fumanal B."/>
            <person name="Venisse J.S."/>
            <person name="Kohler A."/>
            <person name="de Oliveira R.R."/>
            <person name="Labutti K."/>
            <person name="Lipzen A."/>
            <person name="Lail K."/>
            <person name="Bauer D."/>
            <person name="Ohm R.A."/>
            <person name="Barry K.W."/>
            <person name="Spatafora J."/>
            <person name="Grigoriev I.V."/>
            <person name="Martin F.M."/>
            <person name="Pujade-Renaud V."/>
        </authorList>
    </citation>
    <scope>NUCLEOTIDE SEQUENCE [LARGE SCALE GENOMIC DNA]</scope>
    <source>
        <strain evidence="2 3">Philippines</strain>
    </source>
</reference>
<gene>
    <name evidence="2" type="ORF">BS50DRAFT_661002</name>
</gene>
<keyword evidence="1" id="KW-0812">Transmembrane</keyword>
<feature type="transmembrane region" description="Helical" evidence="1">
    <location>
        <begin position="47"/>
        <end position="69"/>
    </location>
</feature>
<name>A0A2T2N0Y4_CORCC</name>
<keyword evidence="3" id="KW-1185">Reference proteome</keyword>
<evidence type="ECO:0000313" key="3">
    <source>
        <dbReference type="Proteomes" id="UP000240883"/>
    </source>
</evidence>
<evidence type="ECO:0000313" key="2">
    <source>
        <dbReference type="EMBL" id="PSN59087.1"/>
    </source>
</evidence>